<dbReference type="AlphaFoldDB" id="A0A915P0P2"/>
<name>A0A915P0P2_9BILA</name>
<feature type="domain" description="CortBP2/NAV1-like AAA+ ATPase lid" evidence="2">
    <location>
        <begin position="17"/>
        <end position="70"/>
    </location>
</feature>
<reference evidence="4" key="1">
    <citation type="submission" date="2022-11" db="UniProtKB">
        <authorList>
            <consortium name="WormBaseParasite"/>
        </authorList>
    </citation>
    <scope>IDENTIFICATION</scope>
</reference>
<keyword evidence="3" id="KW-1185">Reference proteome</keyword>
<protein>
    <recommendedName>
        <fullName evidence="2">CortBP2/NAV1-like AAA+ ATPase lid domain-containing protein</fullName>
    </recommendedName>
</protein>
<organism evidence="3 4">
    <name type="scientific">Meloidogyne floridensis</name>
    <dbReference type="NCBI Taxonomy" id="298350"/>
    <lineage>
        <taxon>Eukaryota</taxon>
        <taxon>Metazoa</taxon>
        <taxon>Ecdysozoa</taxon>
        <taxon>Nematoda</taxon>
        <taxon>Chromadorea</taxon>
        <taxon>Rhabditida</taxon>
        <taxon>Tylenchina</taxon>
        <taxon>Tylenchomorpha</taxon>
        <taxon>Tylenchoidea</taxon>
        <taxon>Meloidogynidae</taxon>
        <taxon>Meloidogyninae</taxon>
        <taxon>Meloidogyne</taxon>
    </lineage>
</organism>
<sequence>MAEQTLSSLSTSLPSSSLSLTSLDSLIDFLDRSLYLINEFIERTANGGSNVTLGPRILLQCPLDGDQAKESSHDQSVDVMLSFWPVQIPKKDF</sequence>
<dbReference type="WBParaSite" id="scf7180000423108.g10232">
    <property type="protein sequence ID" value="scf7180000423108.g10232"/>
    <property type="gene ID" value="scf7180000423108.g10232"/>
</dbReference>
<evidence type="ECO:0000256" key="1">
    <source>
        <dbReference type="ARBA" id="ARBA00023054"/>
    </source>
</evidence>
<accession>A0A915P0P2</accession>
<dbReference type="Pfam" id="PF25408">
    <property type="entry name" value="AAA_lid_NAV1"/>
    <property type="match status" value="1"/>
</dbReference>
<keyword evidence="1" id="KW-0175">Coiled coil</keyword>
<dbReference type="Proteomes" id="UP000887560">
    <property type="component" value="Unplaced"/>
</dbReference>
<evidence type="ECO:0000259" key="2">
    <source>
        <dbReference type="Pfam" id="PF25408"/>
    </source>
</evidence>
<evidence type="ECO:0000313" key="4">
    <source>
        <dbReference type="WBParaSite" id="scf7180000423108.g10232"/>
    </source>
</evidence>
<proteinExistence type="predicted"/>
<dbReference type="InterPro" id="IPR057568">
    <property type="entry name" value="CortBP2_NAV1-like_AAA_lid"/>
</dbReference>
<evidence type="ECO:0000313" key="3">
    <source>
        <dbReference type="Proteomes" id="UP000887560"/>
    </source>
</evidence>